<reference evidence="4" key="1">
    <citation type="journal article" date="2018" name="Algal Res.">
        <title>Characterization of plant carbon substrate utilization by Auxenochlorella protothecoides.</title>
        <authorList>
            <person name="Vogler B.W."/>
            <person name="Starkenburg S.R."/>
            <person name="Sudasinghe N."/>
            <person name="Schambach J.Y."/>
            <person name="Rollin J.A."/>
            <person name="Pattathil S."/>
            <person name="Barry A.N."/>
        </authorList>
    </citation>
    <scope>NUCLEOTIDE SEQUENCE [LARGE SCALE GENOMIC DNA]</scope>
    <source>
        <strain evidence="4">UTEX 25</strain>
    </source>
</reference>
<name>A0A3M7L1R9_AUXPR</name>
<dbReference type="InterPro" id="IPR014710">
    <property type="entry name" value="RmlC-like_jellyroll"/>
</dbReference>
<comment type="similarity">
    <text evidence="1">Belongs to the JARID1 histone demethylase family.</text>
</comment>
<proteinExistence type="inferred from homology"/>
<feature type="domain" description="Cupin-like" evidence="2">
    <location>
        <begin position="70"/>
        <end position="120"/>
    </location>
</feature>
<organism evidence="3 4">
    <name type="scientific">Auxenochlorella protothecoides</name>
    <name type="common">Green microalga</name>
    <name type="synonym">Chlorella protothecoides</name>
    <dbReference type="NCBI Taxonomy" id="3075"/>
    <lineage>
        <taxon>Eukaryota</taxon>
        <taxon>Viridiplantae</taxon>
        <taxon>Chlorophyta</taxon>
        <taxon>core chlorophytes</taxon>
        <taxon>Trebouxiophyceae</taxon>
        <taxon>Chlorellales</taxon>
        <taxon>Chlorellaceae</taxon>
        <taxon>Auxenochlorella</taxon>
    </lineage>
</organism>
<dbReference type="InterPro" id="IPR041667">
    <property type="entry name" value="Cupin_8"/>
</dbReference>
<dbReference type="Pfam" id="PF13621">
    <property type="entry name" value="Cupin_8"/>
    <property type="match status" value="1"/>
</dbReference>
<accession>A0A3M7L1R9</accession>
<comment type="caution">
    <text evidence="3">The sequence shown here is derived from an EMBL/GenBank/DDBJ whole genome shotgun (WGS) entry which is preliminary data.</text>
</comment>
<evidence type="ECO:0000259" key="2">
    <source>
        <dbReference type="Pfam" id="PF13621"/>
    </source>
</evidence>
<dbReference type="Proteomes" id="UP000279271">
    <property type="component" value="Unassembled WGS sequence"/>
</dbReference>
<dbReference type="Gene3D" id="2.60.120.10">
    <property type="entry name" value="Jelly Rolls"/>
    <property type="match status" value="1"/>
</dbReference>
<feature type="non-terminal residue" evidence="3">
    <location>
        <position position="1"/>
    </location>
</feature>
<evidence type="ECO:0000256" key="1">
    <source>
        <dbReference type="ARBA" id="ARBA00006801"/>
    </source>
</evidence>
<sequence>ASWVTSETSFSVYSLGTSPGRLLVCDAEKNIYGSHYHIREPESSTIKLTAAEFVQCARKWKSKLLVLEGLYPYPVHHGYDKYSMVNLEEPDVAEWPLATRLKAVKAVLHPGDALFIPNYW</sequence>
<dbReference type="EMBL" id="QOKY01000162">
    <property type="protein sequence ID" value="RMZ55462.1"/>
    <property type="molecule type" value="Genomic_DNA"/>
</dbReference>
<gene>
    <name evidence="3" type="ORF">APUTEX25_003586</name>
</gene>
<protein>
    <recommendedName>
        <fullName evidence="2">Cupin-like domain-containing protein</fullName>
    </recommendedName>
</protein>
<evidence type="ECO:0000313" key="4">
    <source>
        <dbReference type="Proteomes" id="UP000279271"/>
    </source>
</evidence>
<dbReference type="AlphaFoldDB" id="A0A3M7L1R9"/>
<dbReference type="SUPFAM" id="SSF51197">
    <property type="entry name" value="Clavaminate synthase-like"/>
    <property type="match status" value="1"/>
</dbReference>
<evidence type="ECO:0000313" key="3">
    <source>
        <dbReference type="EMBL" id="RMZ55462.1"/>
    </source>
</evidence>